<sequence>MDFATHMVEGVRDVAGLAFETKQKAFDKHRKRMSHVFGADGRLLPHDAAGIWTFKTAVGRVRLVVVRKCEVLCAEVSTAHWQQPRLVWRVLSCNIAFVERTTATKVIVHFRPRIEDHAKPYHPAPHRKQHGTKHHPLCKHDDGADNKDELDTVEIATTTWEDVRHFERDEAKMNQLVAVLRQQYSFVDACDDNVIEDVADAGTRVVVPPRVPGTSLLQQFSFERLHKTQETLKTQYCINDQDECELEQSAWTDLDGHDAARLWAGCMELTSSPTTMAENTKKAKTRPDKLPLGVMDDNKTDVVVQNLLLEHEEHTKVMALRSVGFIVCVLAGLLLLVTWQRRRIDKATSHKHAVAMRLAHFKRVSYVLNKHREVEMTNVEMAPLMDDDEELKEDDDSGMHV</sequence>
<dbReference type="VEuPathDB" id="FungiDB:H257_10132"/>
<proteinExistence type="predicted"/>
<comment type="caution">
    <text evidence="3">The sequence shown here is derived from an EMBL/GenBank/DDBJ whole genome shotgun (WGS) entry which is preliminary data.</text>
</comment>
<name>A0A397ADE8_APHAT</name>
<dbReference type="AlphaFoldDB" id="A0A397ADE8"/>
<dbReference type="Proteomes" id="UP000265427">
    <property type="component" value="Unassembled WGS sequence"/>
</dbReference>
<organism evidence="3 4">
    <name type="scientific">Aphanomyces astaci</name>
    <name type="common">Crayfish plague agent</name>
    <dbReference type="NCBI Taxonomy" id="112090"/>
    <lineage>
        <taxon>Eukaryota</taxon>
        <taxon>Sar</taxon>
        <taxon>Stramenopiles</taxon>
        <taxon>Oomycota</taxon>
        <taxon>Saprolegniomycetes</taxon>
        <taxon>Saprolegniales</taxon>
        <taxon>Verrucalvaceae</taxon>
        <taxon>Aphanomyces</taxon>
    </lineage>
</organism>
<dbReference type="VEuPathDB" id="FungiDB:H257_10316"/>
<feature type="compositionally biased region" description="Basic residues" evidence="1">
    <location>
        <begin position="124"/>
        <end position="137"/>
    </location>
</feature>
<dbReference type="EMBL" id="QUSZ01006411">
    <property type="protein sequence ID" value="RHY05853.1"/>
    <property type="molecule type" value="Genomic_DNA"/>
</dbReference>
<accession>A0A397ADE8</accession>
<keyword evidence="2" id="KW-0472">Membrane</keyword>
<evidence type="ECO:0000256" key="1">
    <source>
        <dbReference type="SAM" id="MobiDB-lite"/>
    </source>
</evidence>
<keyword evidence="2" id="KW-0812">Transmembrane</keyword>
<keyword evidence="2" id="KW-1133">Transmembrane helix</keyword>
<evidence type="ECO:0000256" key="2">
    <source>
        <dbReference type="SAM" id="Phobius"/>
    </source>
</evidence>
<protein>
    <submittedName>
        <fullName evidence="3">Uncharacterized protein</fullName>
    </submittedName>
</protein>
<evidence type="ECO:0000313" key="4">
    <source>
        <dbReference type="Proteomes" id="UP000265427"/>
    </source>
</evidence>
<feature type="transmembrane region" description="Helical" evidence="2">
    <location>
        <begin position="318"/>
        <end position="339"/>
    </location>
</feature>
<reference evidence="3 4" key="1">
    <citation type="submission" date="2018-08" db="EMBL/GenBank/DDBJ databases">
        <title>Aphanomyces genome sequencing and annotation.</title>
        <authorList>
            <person name="Minardi D."/>
            <person name="Oidtmann B."/>
            <person name="Van Der Giezen M."/>
            <person name="Studholme D.J."/>
        </authorList>
    </citation>
    <scope>NUCLEOTIDE SEQUENCE [LARGE SCALE GENOMIC DNA]</scope>
    <source>
        <strain evidence="3 4">Kv</strain>
    </source>
</reference>
<evidence type="ECO:0000313" key="3">
    <source>
        <dbReference type="EMBL" id="RHY05853.1"/>
    </source>
</evidence>
<feature type="region of interest" description="Disordered" evidence="1">
    <location>
        <begin position="118"/>
        <end position="143"/>
    </location>
</feature>
<gene>
    <name evidence="3" type="ORF">DYB36_006293</name>
</gene>